<protein>
    <submittedName>
        <fullName evidence="1">Uncharacterized protein</fullName>
    </submittedName>
</protein>
<name>A0A9Q1IB38_SYNKA</name>
<proteinExistence type="predicted"/>
<dbReference type="OrthoDB" id="8983744at2759"/>
<accession>A0A9Q1IB38</accession>
<sequence>MAATPQSARTWMLTREDILQITTQGAMEPGTGLPERDMTSSHLMNAATTHLRLRGAAALAPDLASSMMMDLQNVVCFFSPGRRGPSPTPHGRGQETPADVTIPAMIEMIVPICLEAPNMVWPSPDAFLGYLEPDPRDSTQLVVARTVTDGCTVAWLLNPTDQDLNLRQGSHLGMFHHVRDEDRIDRSTGPPVDCNATTFLPDVSQAGSPLSSEQRERLADLLGKHQGIFRPGQGNIGQSGLIKHRIRTGGVS</sequence>
<organism evidence="1 2">
    <name type="scientific">Synaphobranchus kaupii</name>
    <name type="common">Kaup's arrowtooth eel</name>
    <dbReference type="NCBI Taxonomy" id="118154"/>
    <lineage>
        <taxon>Eukaryota</taxon>
        <taxon>Metazoa</taxon>
        <taxon>Chordata</taxon>
        <taxon>Craniata</taxon>
        <taxon>Vertebrata</taxon>
        <taxon>Euteleostomi</taxon>
        <taxon>Actinopterygii</taxon>
        <taxon>Neopterygii</taxon>
        <taxon>Teleostei</taxon>
        <taxon>Anguilliformes</taxon>
        <taxon>Synaphobranchidae</taxon>
        <taxon>Synaphobranchus</taxon>
    </lineage>
</organism>
<evidence type="ECO:0000313" key="2">
    <source>
        <dbReference type="Proteomes" id="UP001152622"/>
    </source>
</evidence>
<gene>
    <name evidence="1" type="ORF">SKAU_G00412640</name>
</gene>
<evidence type="ECO:0000313" key="1">
    <source>
        <dbReference type="EMBL" id="KAJ8333945.1"/>
    </source>
</evidence>
<reference evidence="1" key="1">
    <citation type="journal article" date="2023" name="Science">
        <title>Genome structures resolve the early diversification of teleost fishes.</title>
        <authorList>
            <person name="Parey E."/>
            <person name="Louis A."/>
            <person name="Montfort J."/>
            <person name="Bouchez O."/>
            <person name="Roques C."/>
            <person name="Iampietro C."/>
            <person name="Lluch J."/>
            <person name="Castinel A."/>
            <person name="Donnadieu C."/>
            <person name="Desvignes T."/>
            <person name="Floi Bucao C."/>
            <person name="Jouanno E."/>
            <person name="Wen M."/>
            <person name="Mejri S."/>
            <person name="Dirks R."/>
            <person name="Jansen H."/>
            <person name="Henkel C."/>
            <person name="Chen W.J."/>
            <person name="Zahm M."/>
            <person name="Cabau C."/>
            <person name="Klopp C."/>
            <person name="Thompson A.W."/>
            <person name="Robinson-Rechavi M."/>
            <person name="Braasch I."/>
            <person name="Lecointre G."/>
            <person name="Bobe J."/>
            <person name="Postlethwait J.H."/>
            <person name="Berthelot C."/>
            <person name="Roest Crollius H."/>
            <person name="Guiguen Y."/>
        </authorList>
    </citation>
    <scope>NUCLEOTIDE SEQUENCE</scope>
    <source>
        <strain evidence="1">WJC10195</strain>
    </source>
</reference>
<dbReference type="EMBL" id="JAINUF010000022">
    <property type="protein sequence ID" value="KAJ8333945.1"/>
    <property type="molecule type" value="Genomic_DNA"/>
</dbReference>
<comment type="caution">
    <text evidence="1">The sequence shown here is derived from an EMBL/GenBank/DDBJ whole genome shotgun (WGS) entry which is preliminary data.</text>
</comment>
<dbReference type="AlphaFoldDB" id="A0A9Q1IB38"/>
<keyword evidence="2" id="KW-1185">Reference proteome</keyword>
<dbReference type="Proteomes" id="UP001152622">
    <property type="component" value="Chromosome 22"/>
</dbReference>